<evidence type="ECO:0000313" key="3">
    <source>
        <dbReference type="Proteomes" id="UP000799757"/>
    </source>
</evidence>
<name>A0A6A6WUC0_9PLEO</name>
<dbReference type="PANTHER" id="PTHR24148:SF64">
    <property type="entry name" value="HETEROKARYON INCOMPATIBILITY DOMAIN-CONTAINING PROTEIN"/>
    <property type="match status" value="1"/>
</dbReference>
<gene>
    <name evidence="2" type="ORF">K505DRAFT_367090</name>
</gene>
<keyword evidence="3" id="KW-1185">Reference proteome</keyword>
<dbReference type="PANTHER" id="PTHR24148">
    <property type="entry name" value="ANKYRIN REPEAT DOMAIN-CONTAINING PROTEIN 39 HOMOLOG-RELATED"/>
    <property type="match status" value="1"/>
</dbReference>
<evidence type="ECO:0000313" key="2">
    <source>
        <dbReference type="EMBL" id="KAF2787746.1"/>
    </source>
</evidence>
<protein>
    <recommendedName>
        <fullName evidence="1">Heterokaryon incompatibility domain-containing protein</fullName>
    </recommendedName>
</protein>
<dbReference type="InterPro" id="IPR052895">
    <property type="entry name" value="HetReg/Transcr_Mod"/>
</dbReference>
<dbReference type="InterPro" id="IPR010730">
    <property type="entry name" value="HET"/>
</dbReference>
<dbReference type="OrthoDB" id="2157530at2759"/>
<reference evidence="2" key="1">
    <citation type="journal article" date="2020" name="Stud. Mycol.">
        <title>101 Dothideomycetes genomes: a test case for predicting lifestyles and emergence of pathogens.</title>
        <authorList>
            <person name="Haridas S."/>
            <person name="Albert R."/>
            <person name="Binder M."/>
            <person name="Bloem J."/>
            <person name="Labutti K."/>
            <person name="Salamov A."/>
            <person name="Andreopoulos B."/>
            <person name="Baker S."/>
            <person name="Barry K."/>
            <person name="Bills G."/>
            <person name="Bluhm B."/>
            <person name="Cannon C."/>
            <person name="Castanera R."/>
            <person name="Culley D."/>
            <person name="Daum C."/>
            <person name="Ezra D."/>
            <person name="Gonzalez J."/>
            <person name="Henrissat B."/>
            <person name="Kuo A."/>
            <person name="Liang C."/>
            <person name="Lipzen A."/>
            <person name="Lutzoni F."/>
            <person name="Magnuson J."/>
            <person name="Mondo S."/>
            <person name="Nolan M."/>
            <person name="Ohm R."/>
            <person name="Pangilinan J."/>
            <person name="Park H.-J."/>
            <person name="Ramirez L."/>
            <person name="Alfaro M."/>
            <person name="Sun H."/>
            <person name="Tritt A."/>
            <person name="Yoshinaga Y."/>
            <person name="Zwiers L.-H."/>
            <person name="Turgeon B."/>
            <person name="Goodwin S."/>
            <person name="Spatafora J."/>
            <person name="Crous P."/>
            <person name="Grigoriev I."/>
        </authorList>
    </citation>
    <scope>NUCLEOTIDE SEQUENCE</scope>
    <source>
        <strain evidence="2">CBS 109.77</strain>
    </source>
</reference>
<feature type="domain" description="Heterokaryon incompatibility" evidence="1">
    <location>
        <begin position="2"/>
        <end position="100"/>
    </location>
</feature>
<dbReference type="EMBL" id="MU002284">
    <property type="protein sequence ID" value="KAF2787746.1"/>
    <property type="molecule type" value="Genomic_DNA"/>
</dbReference>
<proteinExistence type="predicted"/>
<sequence length="176" mass="20350">MNQNDLTERDQQVAFMKDIYTRASRVIVWIGPAADNSDAVIDYIGTIMPEPNLTEHKSWVYSETWKWDDCRPWKQLSVTQESVSALLGRPWFSRVWIQQEAAVNRETKILCGDKEVNWSQLLSLVWSYQKPDGQGFARDKLSNQAQASAMLVLNIQSYTYEDVPPLLVDILRDCTY</sequence>
<dbReference type="AlphaFoldDB" id="A0A6A6WUC0"/>
<evidence type="ECO:0000259" key="1">
    <source>
        <dbReference type="Pfam" id="PF06985"/>
    </source>
</evidence>
<dbReference type="Proteomes" id="UP000799757">
    <property type="component" value="Unassembled WGS sequence"/>
</dbReference>
<dbReference type="Pfam" id="PF06985">
    <property type="entry name" value="HET"/>
    <property type="match status" value="1"/>
</dbReference>
<organism evidence="2 3">
    <name type="scientific">Melanomma pulvis-pyrius CBS 109.77</name>
    <dbReference type="NCBI Taxonomy" id="1314802"/>
    <lineage>
        <taxon>Eukaryota</taxon>
        <taxon>Fungi</taxon>
        <taxon>Dikarya</taxon>
        <taxon>Ascomycota</taxon>
        <taxon>Pezizomycotina</taxon>
        <taxon>Dothideomycetes</taxon>
        <taxon>Pleosporomycetidae</taxon>
        <taxon>Pleosporales</taxon>
        <taxon>Melanommataceae</taxon>
        <taxon>Melanomma</taxon>
    </lineage>
</organism>
<accession>A0A6A6WUC0</accession>